<evidence type="ECO:0008006" key="10">
    <source>
        <dbReference type="Google" id="ProtNLM"/>
    </source>
</evidence>
<keyword evidence="3 6" id="KW-0812">Transmembrane</keyword>
<dbReference type="GO" id="GO:0044874">
    <property type="term" value="P:lipoprotein localization to outer membrane"/>
    <property type="evidence" value="ECO:0007669"/>
    <property type="project" value="TreeGrafter"/>
</dbReference>
<keyword evidence="5 6" id="KW-0472">Membrane</keyword>
<dbReference type="PANTHER" id="PTHR30489">
    <property type="entry name" value="LIPOPROTEIN-RELEASING SYSTEM TRANSMEMBRANE PROTEIN LOLE"/>
    <property type="match status" value="1"/>
</dbReference>
<dbReference type="Pfam" id="PF12704">
    <property type="entry name" value="MacB_PCD"/>
    <property type="match status" value="1"/>
</dbReference>
<evidence type="ECO:0000259" key="7">
    <source>
        <dbReference type="Pfam" id="PF02687"/>
    </source>
</evidence>
<evidence type="ECO:0000256" key="3">
    <source>
        <dbReference type="ARBA" id="ARBA00022692"/>
    </source>
</evidence>
<comment type="subcellular location">
    <subcellularLocation>
        <location evidence="1">Cell membrane</location>
        <topology evidence="1">Multi-pass membrane protein</topology>
    </subcellularLocation>
</comment>
<evidence type="ECO:0000313" key="9">
    <source>
        <dbReference type="EMBL" id="SVB44777.1"/>
    </source>
</evidence>
<feature type="domain" description="ABC3 transporter permease C-terminal" evidence="7">
    <location>
        <begin position="285"/>
        <end position="417"/>
    </location>
</feature>
<accession>A0A382E4I8</accession>
<reference evidence="9" key="1">
    <citation type="submission" date="2018-05" db="EMBL/GenBank/DDBJ databases">
        <authorList>
            <person name="Lanie J.A."/>
            <person name="Ng W.-L."/>
            <person name="Kazmierczak K.M."/>
            <person name="Andrzejewski T.M."/>
            <person name="Davidsen T.M."/>
            <person name="Wayne K.J."/>
            <person name="Tettelin H."/>
            <person name="Glass J.I."/>
            <person name="Rusch D."/>
            <person name="Podicherti R."/>
            <person name="Tsui H.-C.T."/>
            <person name="Winkler M.E."/>
        </authorList>
    </citation>
    <scope>NUCLEOTIDE SEQUENCE</scope>
</reference>
<dbReference type="GO" id="GO:0098797">
    <property type="term" value="C:plasma membrane protein complex"/>
    <property type="evidence" value="ECO:0007669"/>
    <property type="project" value="TreeGrafter"/>
</dbReference>
<proteinExistence type="predicted"/>
<keyword evidence="4 6" id="KW-1133">Transmembrane helix</keyword>
<dbReference type="PANTHER" id="PTHR30489:SF0">
    <property type="entry name" value="LIPOPROTEIN-RELEASING SYSTEM TRANSMEMBRANE PROTEIN LOLE"/>
    <property type="match status" value="1"/>
</dbReference>
<sequence length="424" mass="46494">ALRYLRPKRTAVSFITLISVTGVMLGVAVLIIVTSVFSGFHLQLKKTFFQFSADVQIRQVEKDEWGQMIGVPIKNYEGLVGRMVKVPGVKGAMPIIVGKVMLETQPKDAEPAFDAPKLIGVDGERMKQVSKVPESIVAGEFDLSGNGLVVGYNYGRPDGMFRLNVGDRVLIYSPQSLKEMKDAQEEGETLGVLPDEYTVKGVFDAGQGELNDFMFCDLYNAQDLYHIEDDVAHMVWVETDQPLNLTPVKAGLQKELGDAFYIGTWEDLNPVLLAQVAVEKTVTQFLMFFIVIVAAFGIASSLIIFGVQKTKEIGLLKALGATNSQVSNVFLIQSAVVGILGTGLGVGLGMLVLKYRNEFLGFWRGRGVELFPEKLYGFRDLPAQIVQTDVVVICGVSFLICILAGLLPAWNAARLHPVEALRNE</sequence>
<evidence type="ECO:0000256" key="4">
    <source>
        <dbReference type="ARBA" id="ARBA00022989"/>
    </source>
</evidence>
<evidence type="ECO:0000256" key="5">
    <source>
        <dbReference type="ARBA" id="ARBA00023136"/>
    </source>
</evidence>
<feature type="transmembrane region" description="Helical" evidence="6">
    <location>
        <begin position="285"/>
        <end position="307"/>
    </location>
</feature>
<dbReference type="Pfam" id="PF02687">
    <property type="entry name" value="FtsX"/>
    <property type="match status" value="1"/>
</dbReference>
<evidence type="ECO:0000256" key="2">
    <source>
        <dbReference type="ARBA" id="ARBA00022475"/>
    </source>
</evidence>
<protein>
    <recommendedName>
        <fullName evidence="10">ABC3 transporter permease protein domain-containing protein</fullName>
    </recommendedName>
</protein>
<feature type="transmembrane region" description="Helical" evidence="6">
    <location>
        <begin position="328"/>
        <end position="353"/>
    </location>
</feature>
<organism evidence="9">
    <name type="scientific">marine metagenome</name>
    <dbReference type="NCBI Taxonomy" id="408172"/>
    <lineage>
        <taxon>unclassified sequences</taxon>
        <taxon>metagenomes</taxon>
        <taxon>ecological metagenomes</taxon>
    </lineage>
</organism>
<feature type="domain" description="MacB-like periplasmic core" evidence="8">
    <location>
        <begin position="16"/>
        <end position="253"/>
    </location>
</feature>
<dbReference type="InterPro" id="IPR051447">
    <property type="entry name" value="Lipoprotein-release_system"/>
</dbReference>
<dbReference type="AlphaFoldDB" id="A0A382E4I8"/>
<dbReference type="EMBL" id="UINC01042316">
    <property type="protein sequence ID" value="SVB44777.1"/>
    <property type="molecule type" value="Genomic_DNA"/>
</dbReference>
<feature type="non-terminal residue" evidence="9">
    <location>
        <position position="1"/>
    </location>
</feature>
<dbReference type="InterPro" id="IPR025857">
    <property type="entry name" value="MacB_PCD"/>
</dbReference>
<keyword evidence="2" id="KW-1003">Cell membrane</keyword>
<evidence type="ECO:0000256" key="6">
    <source>
        <dbReference type="SAM" id="Phobius"/>
    </source>
</evidence>
<dbReference type="InterPro" id="IPR003838">
    <property type="entry name" value="ABC3_permease_C"/>
</dbReference>
<feature type="transmembrane region" description="Helical" evidence="6">
    <location>
        <begin position="12"/>
        <end position="37"/>
    </location>
</feature>
<name>A0A382E4I8_9ZZZZ</name>
<evidence type="ECO:0000259" key="8">
    <source>
        <dbReference type="Pfam" id="PF12704"/>
    </source>
</evidence>
<evidence type="ECO:0000256" key="1">
    <source>
        <dbReference type="ARBA" id="ARBA00004651"/>
    </source>
</evidence>
<gene>
    <name evidence="9" type="ORF">METZ01_LOCUS197631</name>
</gene>
<feature type="transmembrane region" description="Helical" evidence="6">
    <location>
        <begin position="390"/>
        <end position="413"/>
    </location>
</feature>